<reference evidence="1" key="1">
    <citation type="submission" date="2020-06" db="EMBL/GenBank/DDBJ databases">
        <authorList>
            <person name="Li T."/>
            <person name="Hu X."/>
            <person name="Zhang T."/>
            <person name="Song X."/>
            <person name="Zhang H."/>
            <person name="Dai N."/>
            <person name="Sheng W."/>
            <person name="Hou X."/>
            <person name="Wei L."/>
        </authorList>
    </citation>
    <scope>NUCLEOTIDE SEQUENCE</scope>
    <source>
        <strain evidence="1">G02</strain>
        <tissue evidence="1">Leaf</tissue>
    </source>
</reference>
<evidence type="ECO:0000313" key="1">
    <source>
        <dbReference type="EMBL" id="KAL0303777.1"/>
    </source>
</evidence>
<gene>
    <name evidence="1" type="ORF">Sradi_6245800</name>
</gene>
<organism evidence="1">
    <name type="scientific">Sesamum radiatum</name>
    <name type="common">Black benniseed</name>
    <dbReference type="NCBI Taxonomy" id="300843"/>
    <lineage>
        <taxon>Eukaryota</taxon>
        <taxon>Viridiplantae</taxon>
        <taxon>Streptophyta</taxon>
        <taxon>Embryophyta</taxon>
        <taxon>Tracheophyta</taxon>
        <taxon>Spermatophyta</taxon>
        <taxon>Magnoliopsida</taxon>
        <taxon>eudicotyledons</taxon>
        <taxon>Gunneridae</taxon>
        <taxon>Pentapetalae</taxon>
        <taxon>asterids</taxon>
        <taxon>lamiids</taxon>
        <taxon>Lamiales</taxon>
        <taxon>Pedaliaceae</taxon>
        <taxon>Sesamum</taxon>
    </lineage>
</organism>
<protein>
    <submittedName>
        <fullName evidence="1">Uncharacterized protein</fullName>
    </submittedName>
</protein>
<reference evidence="1" key="2">
    <citation type="journal article" date="2024" name="Plant">
        <title>Genomic evolution and insights into agronomic trait innovations of Sesamum species.</title>
        <authorList>
            <person name="Miao H."/>
            <person name="Wang L."/>
            <person name="Qu L."/>
            <person name="Liu H."/>
            <person name="Sun Y."/>
            <person name="Le M."/>
            <person name="Wang Q."/>
            <person name="Wei S."/>
            <person name="Zheng Y."/>
            <person name="Lin W."/>
            <person name="Duan Y."/>
            <person name="Cao H."/>
            <person name="Xiong S."/>
            <person name="Wang X."/>
            <person name="Wei L."/>
            <person name="Li C."/>
            <person name="Ma Q."/>
            <person name="Ju M."/>
            <person name="Zhao R."/>
            <person name="Li G."/>
            <person name="Mu C."/>
            <person name="Tian Q."/>
            <person name="Mei H."/>
            <person name="Zhang T."/>
            <person name="Gao T."/>
            <person name="Zhang H."/>
        </authorList>
    </citation>
    <scope>NUCLEOTIDE SEQUENCE</scope>
    <source>
        <strain evidence="1">G02</strain>
    </source>
</reference>
<comment type="caution">
    <text evidence="1">The sequence shown here is derived from an EMBL/GenBank/DDBJ whole genome shotgun (WGS) entry which is preliminary data.</text>
</comment>
<accession>A0AAW2KBB9</accession>
<dbReference type="EMBL" id="JACGWJ010000029">
    <property type="protein sequence ID" value="KAL0303777.1"/>
    <property type="molecule type" value="Genomic_DNA"/>
</dbReference>
<proteinExistence type="predicted"/>
<name>A0AAW2KBB9_SESRA</name>
<sequence>MRQRGSSIRGSDHLRMMRRVYGIEREIQSLFLNYFIDVFRSSNLGSETINEYLAQFHPRVSDAINANLTRPFSSNEVQQAINQMHLLKSFVSGDMPPVFFQKFCHIIDNDTTSCVLHFLNEGVLDPSLNHTHIVLLPKCANSKKTRNTHILPSYEEGRAVHVSYYPFAGGDVGIEDEHEQTNSSFRQEYPLLVRTELAAGLGVQWCLSTINTYASYRYLGIQKGGVWQHQGSDLEENTKLVSQKTVSSWSHGDDQVGVENNNGLRRSATSVIQIQLLPRGSFPCKRPIGVVHRMHDNLLTPLNRCYKWGSVGILRMAILSEYLRHLGFSRHSTF</sequence>
<dbReference type="AlphaFoldDB" id="A0AAW2KBB9"/>